<sequence length="268" mass="29085">MSTHLVTARQNVAHVTSDDEAHLNAQIMGDGQYLLTENWTPSLLSASTVSLPVGDWMWNGHYMRITAQEQMSIGNGVQSGSTRDDLICFHYARDTRTGVENANIVIIRGQINRGVGVPPITTSLLNSPTESYMVFAVIHWSGLTPSVKSTAEVLPSLRNLNSRLDAAAQTTSTRLPYMDRNVTFYKIGKIVTVSQQVLTTSTGSNAHFTASSERVPDGYRPASQGVLLMSDNTGVSASMMVNSLGQIEVNGTINGSRYLQVFGSWITA</sequence>
<comment type="caution">
    <text evidence="1">The sequence shown here is derived from an EMBL/GenBank/DDBJ whole genome shotgun (WGS) entry which is preliminary data.</text>
</comment>
<evidence type="ECO:0000313" key="2">
    <source>
        <dbReference type="Proteomes" id="UP000243657"/>
    </source>
</evidence>
<name>A0A261F1Z0_9BIFI</name>
<dbReference type="Proteomes" id="UP000243657">
    <property type="component" value="Unassembled WGS sequence"/>
</dbReference>
<protein>
    <submittedName>
        <fullName evidence="1">Uncharacterized protein</fullName>
    </submittedName>
</protein>
<dbReference type="AlphaFoldDB" id="A0A261F1Z0"/>
<keyword evidence="2" id="KW-1185">Reference proteome</keyword>
<accession>A0A261F1Z0</accession>
<organism evidence="1 2">
    <name type="scientific">Alloscardovia macacae</name>
    <dbReference type="NCBI Taxonomy" id="1160091"/>
    <lineage>
        <taxon>Bacteria</taxon>
        <taxon>Bacillati</taxon>
        <taxon>Actinomycetota</taxon>
        <taxon>Actinomycetes</taxon>
        <taxon>Bifidobacteriales</taxon>
        <taxon>Bifidobacteriaceae</taxon>
        <taxon>Alloscardovia</taxon>
    </lineage>
</organism>
<proteinExistence type="predicted"/>
<evidence type="ECO:0000313" key="1">
    <source>
        <dbReference type="EMBL" id="OZG53111.1"/>
    </source>
</evidence>
<dbReference type="RefSeq" id="WP_094727089.1">
    <property type="nucleotide sequence ID" value="NZ_JBHLWS010000001.1"/>
</dbReference>
<reference evidence="1 2" key="1">
    <citation type="journal article" date="2017" name="BMC Genomics">
        <title>Comparative genomic and phylogenomic analyses of the Bifidobacteriaceae family.</title>
        <authorList>
            <person name="Lugli G.A."/>
            <person name="Milani C."/>
            <person name="Turroni F."/>
            <person name="Duranti S."/>
            <person name="Mancabelli L."/>
            <person name="Mangifesta M."/>
            <person name="Ferrario C."/>
            <person name="Modesto M."/>
            <person name="Mattarelli P."/>
            <person name="Jiri K."/>
            <person name="van Sinderen D."/>
            <person name="Ventura M."/>
        </authorList>
    </citation>
    <scope>NUCLEOTIDE SEQUENCE [LARGE SCALE GENOMIC DNA]</scope>
    <source>
        <strain evidence="1 2">DSM 24762</strain>
    </source>
</reference>
<gene>
    <name evidence="1" type="ORF">ALMA_1413</name>
</gene>
<dbReference type="EMBL" id="MWWT01000009">
    <property type="protein sequence ID" value="OZG53111.1"/>
    <property type="molecule type" value="Genomic_DNA"/>
</dbReference>